<dbReference type="AlphaFoldDB" id="A0A699JAR0"/>
<proteinExistence type="predicted"/>
<gene>
    <name evidence="1" type="ORF">Tci_595783</name>
</gene>
<reference evidence="1" key="1">
    <citation type="journal article" date="2019" name="Sci. Rep.">
        <title>Draft genome of Tanacetum cinerariifolium, the natural source of mosquito coil.</title>
        <authorList>
            <person name="Yamashiro T."/>
            <person name="Shiraishi A."/>
            <person name="Satake H."/>
            <person name="Nakayama K."/>
        </authorList>
    </citation>
    <scope>NUCLEOTIDE SEQUENCE</scope>
</reference>
<name>A0A699JAR0_TANCI</name>
<accession>A0A699JAR0</accession>
<feature type="non-terminal residue" evidence="1">
    <location>
        <position position="1"/>
    </location>
</feature>
<protein>
    <submittedName>
        <fullName evidence="1">Uncharacterized protein</fullName>
    </submittedName>
</protein>
<comment type="caution">
    <text evidence="1">The sequence shown here is derived from an EMBL/GenBank/DDBJ whole genome shotgun (WGS) entry which is preliminary data.</text>
</comment>
<organism evidence="1">
    <name type="scientific">Tanacetum cinerariifolium</name>
    <name type="common">Dalmatian daisy</name>
    <name type="synonym">Chrysanthemum cinerariifolium</name>
    <dbReference type="NCBI Taxonomy" id="118510"/>
    <lineage>
        <taxon>Eukaryota</taxon>
        <taxon>Viridiplantae</taxon>
        <taxon>Streptophyta</taxon>
        <taxon>Embryophyta</taxon>
        <taxon>Tracheophyta</taxon>
        <taxon>Spermatophyta</taxon>
        <taxon>Magnoliopsida</taxon>
        <taxon>eudicotyledons</taxon>
        <taxon>Gunneridae</taxon>
        <taxon>Pentapetalae</taxon>
        <taxon>asterids</taxon>
        <taxon>campanulids</taxon>
        <taxon>Asterales</taxon>
        <taxon>Asteraceae</taxon>
        <taxon>Asteroideae</taxon>
        <taxon>Anthemideae</taxon>
        <taxon>Anthemidinae</taxon>
        <taxon>Tanacetum</taxon>
    </lineage>
</organism>
<sequence length="164" mass="18294">SWEYLHPLLSVNDSQILCRFLNKRFNLKVGRISHRSWVMGNDSLWRKASRSLGKTFRNSLNTGISSRYEIQSSFALITPYDQGYEIQSSFALITPYDQGFTIDRNVDDFLVGRIHSTKTGHHQSECPSPVGSVFMLGLLVSSVVAACASKAVVKLSATNFQMAA</sequence>
<evidence type="ECO:0000313" key="1">
    <source>
        <dbReference type="EMBL" id="GFA23811.1"/>
    </source>
</evidence>
<dbReference type="EMBL" id="BKCJ010390569">
    <property type="protein sequence ID" value="GFA23811.1"/>
    <property type="molecule type" value="Genomic_DNA"/>
</dbReference>